<proteinExistence type="predicted"/>
<dbReference type="AlphaFoldDB" id="A0AAV5TR13"/>
<evidence type="ECO:0000313" key="2">
    <source>
        <dbReference type="Proteomes" id="UP001432027"/>
    </source>
</evidence>
<organism evidence="1 2">
    <name type="scientific">Pristionchus entomophagus</name>
    <dbReference type="NCBI Taxonomy" id="358040"/>
    <lineage>
        <taxon>Eukaryota</taxon>
        <taxon>Metazoa</taxon>
        <taxon>Ecdysozoa</taxon>
        <taxon>Nematoda</taxon>
        <taxon>Chromadorea</taxon>
        <taxon>Rhabditida</taxon>
        <taxon>Rhabditina</taxon>
        <taxon>Diplogasteromorpha</taxon>
        <taxon>Diplogasteroidea</taxon>
        <taxon>Neodiplogasteridae</taxon>
        <taxon>Pristionchus</taxon>
    </lineage>
</organism>
<sequence length="93" mass="10780">AYMDLVEWKDWNGSQSMILRYHRENSTSPTSYEIHYTTNGTHISHEKGCGCLNKTVLLVPSQYMENRRIGHLITATILCAQQLILRPCITIWK</sequence>
<feature type="non-terminal residue" evidence="1">
    <location>
        <position position="1"/>
    </location>
</feature>
<dbReference type="Proteomes" id="UP001432027">
    <property type="component" value="Unassembled WGS sequence"/>
</dbReference>
<evidence type="ECO:0000313" key="1">
    <source>
        <dbReference type="EMBL" id="GMS96746.1"/>
    </source>
</evidence>
<protein>
    <submittedName>
        <fullName evidence="1">Uncharacterized protein</fullName>
    </submittedName>
</protein>
<gene>
    <name evidence="1" type="ORF">PENTCL1PPCAC_18921</name>
</gene>
<name>A0AAV5TR13_9BILA</name>
<comment type="caution">
    <text evidence="1">The sequence shown here is derived from an EMBL/GenBank/DDBJ whole genome shotgun (WGS) entry which is preliminary data.</text>
</comment>
<reference evidence="1" key="1">
    <citation type="submission" date="2023-10" db="EMBL/GenBank/DDBJ databases">
        <title>Genome assembly of Pristionchus species.</title>
        <authorList>
            <person name="Yoshida K."/>
            <person name="Sommer R.J."/>
        </authorList>
    </citation>
    <scope>NUCLEOTIDE SEQUENCE</scope>
    <source>
        <strain evidence="1">RS0144</strain>
    </source>
</reference>
<keyword evidence="2" id="KW-1185">Reference proteome</keyword>
<dbReference type="EMBL" id="BTSX01000004">
    <property type="protein sequence ID" value="GMS96746.1"/>
    <property type="molecule type" value="Genomic_DNA"/>
</dbReference>
<accession>A0AAV5TR13</accession>